<dbReference type="Pfam" id="PF01733">
    <property type="entry name" value="Nucleoside_tran"/>
    <property type="match status" value="1"/>
</dbReference>
<sequence>MKNTSEQEKVQNGVKPSNAVKISSQPKDPFHLIYITFFLVGILLLLPHNFFTTANQYWMHKFRNTTTSAINVDDRTWWQIEFASILTIISQTTGMCFNIFVTLIRFRLNTRVTVICATFVILVLFGVVLIFIFIETDTWQNQFFLITMITVAGINAMKSFINISIYEVISFFPSEYLIPYLVGQGTAGIFSAVFQILSLSLGADSNLTAMIYFSSGIVFIAITLAMFMISIQTTFFKHHLKEAATKKEKEPLSYTQIFYIFKRMWTSVATMAIVIFTVIPVHPAVASLVVSDGLGEGKWSDLFFVPVTTFFMYCVSDVCGRIIASKAKKKFSGSYLVVITLIRFFVFVPAIMMCNARPRRNLPVLFPHDWQYMIIIITFGASSGYLANISYINVEKLVAPDQKTDAFSLLSTSNGVILFLASFMGQVCVQIL</sequence>
<dbReference type="PANTHER" id="PTHR10332">
    <property type="entry name" value="EQUILIBRATIVE NUCLEOSIDE TRANSPORTER"/>
    <property type="match status" value="1"/>
</dbReference>
<keyword evidence="3" id="KW-0813">Transport</keyword>
<comment type="caution">
    <text evidence="8">The sequence shown here is derived from an EMBL/GenBank/DDBJ whole genome shotgun (WGS) entry which is preliminary data.</text>
</comment>
<feature type="transmembrane region" description="Helical" evidence="7">
    <location>
        <begin position="302"/>
        <end position="323"/>
    </location>
</feature>
<feature type="transmembrane region" description="Helical" evidence="7">
    <location>
        <begin position="268"/>
        <end position="290"/>
    </location>
</feature>
<feature type="transmembrane region" description="Helical" evidence="7">
    <location>
        <begin position="177"/>
        <end position="197"/>
    </location>
</feature>
<dbReference type="PRINTS" id="PR01130">
    <property type="entry name" value="DERENTRNSPRT"/>
</dbReference>
<reference evidence="8 9" key="1">
    <citation type="submission" date="2023-03" db="EMBL/GenBank/DDBJ databases">
        <title>Genome insight into feeding habits of ladybird beetles.</title>
        <authorList>
            <person name="Li H.-S."/>
            <person name="Huang Y.-H."/>
            <person name="Pang H."/>
        </authorList>
    </citation>
    <scope>NUCLEOTIDE SEQUENCE [LARGE SCALE GENOMIC DNA]</scope>
    <source>
        <strain evidence="8">SYSU_2023b</strain>
        <tissue evidence="8">Whole body</tissue>
    </source>
</reference>
<dbReference type="PIRSF" id="PIRSF016379">
    <property type="entry name" value="ENT"/>
    <property type="match status" value="1"/>
</dbReference>
<keyword evidence="9" id="KW-1185">Reference proteome</keyword>
<protein>
    <recommendedName>
        <fullName evidence="10">Equilibrative nucleoside transporter</fullName>
    </recommendedName>
</protein>
<feature type="transmembrane region" description="Helical" evidence="7">
    <location>
        <begin position="335"/>
        <end position="352"/>
    </location>
</feature>
<dbReference type="InterPro" id="IPR036259">
    <property type="entry name" value="MFS_trans_sf"/>
</dbReference>
<evidence type="ECO:0000256" key="4">
    <source>
        <dbReference type="ARBA" id="ARBA00022692"/>
    </source>
</evidence>
<proteinExistence type="inferred from homology"/>
<comment type="similarity">
    <text evidence="2">Belongs to the SLC29A/ENT transporter (TC 2.A.57) family.</text>
</comment>
<evidence type="ECO:0000256" key="7">
    <source>
        <dbReference type="SAM" id="Phobius"/>
    </source>
</evidence>
<keyword evidence="5 7" id="KW-1133">Transmembrane helix</keyword>
<name>A0AAW1V848_9CUCU</name>
<accession>A0AAW1V848</accession>
<evidence type="ECO:0000256" key="2">
    <source>
        <dbReference type="ARBA" id="ARBA00007965"/>
    </source>
</evidence>
<feature type="transmembrane region" description="Helical" evidence="7">
    <location>
        <begin position="209"/>
        <end position="231"/>
    </location>
</feature>
<feature type="transmembrane region" description="Helical" evidence="7">
    <location>
        <begin position="31"/>
        <end position="51"/>
    </location>
</feature>
<feature type="transmembrane region" description="Helical" evidence="7">
    <location>
        <begin position="139"/>
        <end position="157"/>
    </location>
</feature>
<evidence type="ECO:0000256" key="5">
    <source>
        <dbReference type="ARBA" id="ARBA00022989"/>
    </source>
</evidence>
<feature type="transmembrane region" description="Helical" evidence="7">
    <location>
        <begin position="112"/>
        <end position="133"/>
    </location>
</feature>
<evidence type="ECO:0000256" key="6">
    <source>
        <dbReference type="ARBA" id="ARBA00023136"/>
    </source>
</evidence>
<gene>
    <name evidence="8" type="ORF">WA026_007122</name>
</gene>
<dbReference type="EMBL" id="JARQZJ010000123">
    <property type="protein sequence ID" value="KAK9889740.1"/>
    <property type="molecule type" value="Genomic_DNA"/>
</dbReference>
<evidence type="ECO:0000313" key="9">
    <source>
        <dbReference type="Proteomes" id="UP001431783"/>
    </source>
</evidence>
<evidence type="ECO:0000256" key="3">
    <source>
        <dbReference type="ARBA" id="ARBA00022448"/>
    </source>
</evidence>
<organism evidence="8 9">
    <name type="scientific">Henosepilachna vigintioctopunctata</name>
    <dbReference type="NCBI Taxonomy" id="420089"/>
    <lineage>
        <taxon>Eukaryota</taxon>
        <taxon>Metazoa</taxon>
        <taxon>Ecdysozoa</taxon>
        <taxon>Arthropoda</taxon>
        <taxon>Hexapoda</taxon>
        <taxon>Insecta</taxon>
        <taxon>Pterygota</taxon>
        <taxon>Neoptera</taxon>
        <taxon>Endopterygota</taxon>
        <taxon>Coleoptera</taxon>
        <taxon>Polyphaga</taxon>
        <taxon>Cucujiformia</taxon>
        <taxon>Coccinelloidea</taxon>
        <taxon>Coccinellidae</taxon>
        <taxon>Epilachninae</taxon>
        <taxon>Epilachnini</taxon>
        <taxon>Henosepilachna</taxon>
    </lineage>
</organism>
<feature type="transmembrane region" description="Helical" evidence="7">
    <location>
        <begin position="372"/>
        <end position="394"/>
    </location>
</feature>
<evidence type="ECO:0008006" key="10">
    <source>
        <dbReference type="Google" id="ProtNLM"/>
    </source>
</evidence>
<evidence type="ECO:0000256" key="1">
    <source>
        <dbReference type="ARBA" id="ARBA00004141"/>
    </source>
</evidence>
<feature type="transmembrane region" description="Helical" evidence="7">
    <location>
        <begin position="406"/>
        <end position="425"/>
    </location>
</feature>
<dbReference type="SUPFAM" id="SSF103473">
    <property type="entry name" value="MFS general substrate transporter"/>
    <property type="match status" value="1"/>
</dbReference>
<comment type="subcellular location">
    <subcellularLocation>
        <location evidence="1">Membrane</location>
        <topology evidence="1">Multi-pass membrane protein</topology>
    </subcellularLocation>
</comment>
<feature type="transmembrane region" description="Helical" evidence="7">
    <location>
        <begin position="82"/>
        <end position="100"/>
    </location>
</feature>
<dbReference type="PANTHER" id="PTHR10332:SF88">
    <property type="entry name" value="EQUILIBRATIVE NUCLEOSIDE TRANSPORTER 1, ISOFORM A"/>
    <property type="match status" value="1"/>
</dbReference>
<dbReference type="AlphaFoldDB" id="A0AAW1V848"/>
<keyword evidence="4 7" id="KW-0812">Transmembrane</keyword>
<dbReference type="GO" id="GO:0005886">
    <property type="term" value="C:plasma membrane"/>
    <property type="evidence" value="ECO:0007669"/>
    <property type="project" value="TreeGrafter"/>
</dbReference>
<dbReference type="Proteomes" id="UP001431783">
    <property type="component" value="Unassembled WGS sequence"/>
</dbReference>
<dbReference type="InterPro" id="IPR002259">
    <property type="entry name" value="Eqnu_transpt"/>
</dbReference>
<evidence type="ECO:0000313" key="8">
    <source>
        <dbReference type="EMBL" id="KAK9889740.1"/>
    </source>
</evidence>
<dbReference type="GO" id="GO:0005337">
    <property type="term" value="F:nucleoside transmembrane transporter activity"/>
    <property type="evidence" value="ECO:0007669"/>
    <property type="project" value="InterPro"/>
</dbReference>
<keyword evidence="6 7" id="KW-0472">Membrane</keyword>